<keyword evidence="7 10" id="KW-0788">Thiol protease</keyword>
<dbReference type="PROSITE" id="PS52048">
    <property type="entry name" value="UCH_DOMAIN"/>
    <property type="match status" value="1"/>
</dbReference>
<comment type="catalytic activity">
    <reaction evidence="1 10 11">
        <text>Thiol-dependent hydrolysis of ester, thioester, amide, peptide and isopeptide bonds formed by the C-terminal Gly of ubiquitin (a 76-residue protein attached to proteins as an intracellular targeting signal).</text>
        <dbReference type="EC" id="3.4.19.12"/>
    </reaction>
</comment>
<evidence type="ECO:0000256" key="5">
    <source>
        <dbReference type="ARBA" id="ARBA00022786"/>
    </source>
</evidence>
<keyword evidence="4 10" id="KW-0645">Protease</keyword>
<feature type="site" description="Important for enzyme activity" evidence="10">
    <location>
        <position position="184"/>
    </location>
</feature>
<accession>A0A9P0LTF1</accession>
<evidence type="ECO:0000256" key="8">
    <source>
        <dbReference type="ARBA" id="ARBA00055560"/>
    </source>
</evidence>
<comment type="similarity">
    <text evidence="2 10 11">Belongs to the peptidase C12 family.</text>
</comment>
<keyword evidence="5 10" id="KW-0833">Ubl conjugation pathway</keyword>
<evidence type="ECO:0000256" key="4">
    <source>
        <dbReference type="ARBA" id="ARBA00022670"/>
    </source>
</evidence>
<evidence type="ECO:0000259" key="12">
    <source>
        <dbReference type="PROSITE" id="PS52048"/>
    </source>
</evidence>
<dbReference type="PRINTS" id="PR00707">
    <property type="entry name" value="UBCTHYDRLASE"/>
</dbReference>
<dbReference type="GO" id="GO:0016579">
    <property type="term" value="P:protein deubiquitination"/>
    <property type="evidence" value="ECO:0007669"/>
    <property type="project" value="TreeGrafter"/>
</dbReference>
<dbReference type="CDD" id="cd09616">
    <property type="entry name" value="Peptidase_C12_UCH_L1_L3"/>
    <property type="match status" value="1"/>
</dbReference>
<dbReference type="EC" id="3.4.19.12" evidence="3 11"/>
<dbReference type="GO" id="GO:0006511">
    <property type="term" value="P:ubiquitin-dependent protein catabolic process"/>
    <property type="evidence" value="ECO:0007669"/>
    <property type="project" value="UniProtKB-UniRule"/>
</dbReference>
<keyword evidence="14" id="KW-1185">Reference proteome</keyword>
<protein>
    <recommendedName>
        <fullName evidence="9 11">Ubiquitin carboxyl-terminal hydrolase</fullName>
        <ecNumber evidence="3 11">3.4.19.12</ecNumber>
    </recommendedName>
</protein>
<dbReference type="FunFam" id="3.40.532.10:FF:000006">
    <property type="entry name" value="Ubiquitin carboxyl-terminal hydrolase"/>
    <property type="match status" value="1"/>
</dbReference>
<dbReference type="AlphaFoldDB" id="A0A9P0LTF1"/>
<feature type="active site" description="Proton donor" evidence="10">
    <location>
        <position position="169"/>
    </location>
</feature>
<evidence type="ECO:0000313" key="14">
    <source>
        <dbReference type="Proteomes" id="UP001152888"/>
    </source>
</evidence>
<dbReference type="Gene3D" id="3.40.532.10">
    <property type="entry name" value="Peptidase C12, ubiquitin carboxyl-terminal hydrolase"/>
    <property type="match status" value="1"/>
</dbReference>
<evidence type="ECO:0000256" key="3">
    <source>
        <dbReference type="ARBA" id="ARBA00012759"/>
    </source>
</evidence>
<feature type="site" description="Transition state stabilizer" evidence="10">
    <location>
        <position position="85"/>
    </location>
</feature>
<comment type="caution">
    <text evidence="13">The sequence shown here is derived from an EMBL/GenBank/DDBJ whole genome shotgun (WGS) entry which is preliminary data.</text>
</comment>
<organism evidence="13 14">
    <name type="scientific">Acanthoscelides obtectus</name>
    <name type="common">Bean weevil</name>
    <name type="synonym">Bruchus obtectus</name>
    <dbReference type="NCBI Taxonomy" id="200917"/>
    <lineage>
        <taxon>Eukaryota</taxon>
        <taxon>Metazoa</taxon>
        <taxon>Ecdysozoa</taxon>
        <taxon>Arthropoda</taxon>
        <taxon>Hexapoda</taxon>
        <taxon>Insecta</taxon>
        <taxon>Pterygota</taxon>
        <taxon>Neoptera</taxon>
        <taxon>Endopterygota</taxon>
        <taxon>Coleoptera</taxon>
        <taxon>Polyphaga</taxon>
        <taxon>Cucujiformia</taxon>
        <taxon>Chrysomeloidea</taxon>
        <taxon>Chrysomelidae</taxon>
        <taxon>Bruchinae</taxon>
        <taxon>Bruchini</taxon>
        <taxon>Acanthoscelides</taxon>
    </lineage>
</organism>
<dbReference type="PANTHER" id="PTHR10589">
    <property type="entry name" value="UBIQUITIN CARBOXYL-TERMINAL HYDROLASE"/>
    <property type="match status" value="1"/>
</dbReference>
<name>A0A9P0LTF1_ACAOB</name>
<evidence type="ECO:0000256" key="11">
    <source>
        <dbReference type="RuleBase" id="RU361215"/>
    </source>
</evidence>
<dbReference type="EMBL" id="CAKOFQ010007312">
    <property type="protein sequence ID" value="CAH1998053.1"/>
    <property type="molecule type" value="Genomic_DNA"/>
</dbReference>
<gene>
    <name evidence="13" type="ORF">ACAOBT_LOCUS24115</name>
</gene>
<feature type="domain" description="UCH catalytic" evidence="12">
    <location>
        <begin position="2"/>
        <end position="229"/>
    </location>
</feature>
<dbReference type="InterPro" id="IPR001578">
    <property type="entry name" value="Peptidase_C12_UCH"/>
</dbReference>
<evidence type="ECO:0000256" key="1">
    <source>
        <dbReference type="ARBA" id="ARBA00000707"/>
    </source>
</evidence>
<evidence type="ECO:0000256" key="7">
    <source>
        <dbReference type="ARBA" id="ARBA00022807"/>
    </source>
</evidence>
<evidence type="ECO:0000256" key="6">
    <source>
        <dbReference type="ARBA" id="ARBA00022801"/>
    </source>
</evidence>
<feature type="active site" description="Nucleophile" evidence="10">
    <location>
        <position position="91"/>
    </location>
</feature>
<dbReference type="OrthoDB" id="427186at2759"/>
<dbReference type="Proteomes" id="UP001152888">
    <property type="component" value="Unassembled WGS sequence"/>
</dbReference>
<dbReference type="InterPro" id="IPR038765">
    <property type="entry name" value="Papain-like_cys_pep_sf"/>
</dbReference>
<dbReference type="SUPFAM" id="SSF54001">
    <property type="entry name" value="Cysteine proteinases"/>
    <property type="match status" value="1"/>
</dbReference>
<evidence type="ECO:0000256" key="10">
    <source>
        <dbReference type="PROSITE-ProRule" id="PRU01393"/>
    </source>
</evidence>
<proteinExistence type="inferred from homology"/>
<evidence type="ECO:0000256" key="9">
    <source>
        <dbReference type="ARBA" id="ARBA00073226"/>
    </source>
</evidence>
<dbReference type="GO" id="GO:0005737">
    <property type="term" value="C:cytoplasm"/>
    <property type="evidence" value="ECO:0007669"/>
    <property type="project" value="TreeGrafter"/>
</dbReference>
<evidence type="ECO:0000313" key="13">
    <source>
        <dbReference type="EMBL" id="CAH1998053.1"/>
    </source>
</evidence>
<dbReference type="GO" id="GO:0004843">
    <property type="term" value="F:cysteine-type deubiquitinase activity"/>
    <property type="evidence" value="ECO:0007669"/>
    <property type="project" value="UniProtKB-UniRule"/>
</dbReference>
<dbReference type="InterPro" id="IPR036959">
    <property type="entry name" value="Peptidase_C12_UCH_sf"/>
</dbReference>
<sequence length="232" mass="26377">MDLFPLESNPEVLTKFIHVLGVPDNFKLVDVYGLDDEPLSWLPRPVIAFILLFPCSEKFYEHCKKEDEEIAKKPPKENNVWFMKQHVSNACGTIALLHCIANNGDRLHLKDGVFKKWLEQVKDKTPDERGVLLAEGGNDTEAFKLISAHQQLAMEGQTEVNPDEKVNHHFIAILEKDGELYELDGRRQHPVYRGATDKDKFVHDAAAICKTYMERDSDDINFTVLALTGSDS</sequence>
<keyword evidence="6 10" id="KW-0378">Hydrolase</keyword>
<evidence type="ECO:0000256" key="2">
    <source>
        <dbReference type="ARBA" id="ARBA00009326"/>
    </source>
</evidence>
<dbReference type="PANTHER" id="PTHR10589:SF17">
    <property type="entry name" value="UBIQUITIN CARBOXYL-TERMINAL HYDROLASE"/>
    <property type="match status" value="1"/>
</dbReference>
<comment type="function">
    <text evidence="8">Ubiquitin-protein hydrolase is involved both in the processing of ubiquitin precursors and of ubiquitinated proteins. This enzyme is a thiol protease that recognizes and hydrolyzes a peptide bond at the C-terminal glycine of ubiquitin.</text>
</comment>
<dbReference type="Pfam" id="PF01088">
    <property type="entry name" value="Peptidase_C12"/>
    <property type="match status" value="1"/>
</dbReference>
<reference evidence="13" key="1">
    <citation type="submission" date="2022-03" db="EMBL/GenBank/DDBJ databases">
        <authorList>
            <person name="Sayadi A."/>
        </authorList>
    </citation>
    <scope>NUCLEOTIDE SEQUENCE</scope>
</reference>